<evidence type="ECO:0000259" key="1">
    <source>
        <dbReference type="Pfam" id="PF13443"/>
    </source>
</evidence>
<comment type="caution">
    <text evidence="2">The sequence shown here is derived from an EMBL/GenBank/DDBJ whole genome shotgun (WGS) entry which is preliminary data.</text>
</comment>
<dbReference type="Pfam" id="PF13443">
    <property type="entry name" value="HTH_26"/>
    <property type="match status" value="1"/>
</dbReference>
<organism evidence="2 3">
    <name type="scientific">Candidatus Anaerobutyricum stercoris</name>
    <dbReference type="NCBI Taxonomy" id="2838457"/>
    <lineage>
        <taxon>Bacteria</taxon>
        <taxon>Bacillati</taxon>
        <taxon>Bacillota</taxon>
        <taxon>Clostridia</taxon>
        <taxon>Lachnospirales</taxon>
        <taxon>Lachnospiraceae</taxon>
        <taxon>Anaerobutyricum</taxon>
    </lineage>
</organism>
<dbReference type="InterPro" id="IPR010982">
    <property type="entry name" value="Lambda_DNA-bd_dom_sf"/>
</dbReference>
<dbReference type="SUPFAM" id="SSF47413">
    <property type="entry name" value="lambda repressor-like DNA-binding domains"/>
    <property type="match status" value="1"/>
</dbReference>
<sequence>MISYEPLFETMKKKHISSYELEKRGFSRSTYYAMKYGKSVTVNTINQLCAILDCEVSDIMKYVRDTD</sequence>
<dbReference type="Gene3D" id="1.10.260.40">
    <property type="entry name" value="lambda repressor-like DNA-binding domains"/>
    <property type="match status" value="1"/>
</dbReference>
<reference evidence="2" key="1">
    <citation type="journal article" date="2021" name="PeerJ">
        <title>Extensive microbial diversity within the chicken gut microbiome revealed by metagenomics and culture.</title>
        <authorList>
            <person name="Gilroy R."/>
            <person name="Ravi A."/>
            <person name="Getino M."/>
            <person name="Pursley I."/>
            <person name="Horton D.L."/>
            <person name="Alikhan N.F."/>
            <person name="Baker D."/>
            <person name="Gharbi K."/>
            <person name="Hall N."/>
            <person name="Watson M."/>
            <person name="Adriaenssens E.M."/>
            <person name="Foster-Nyarko E."/>
            <person name="Jarju S."/>
            <person name="Secka A."/>
            <person name="Antonio M."/>
            <person name="Oren A."/>
            <person name="Chaudhuri R.R."/>
            <person name="La Ragione R."/>
            <person name="Hildebrand F."/>
            <person name="Pallen M.J."/>
        </authorList>
    </citation>
    <scope>NUCLEOTIDE SEQUENCE</scope>
    <source>
        <strain evidence="2">CHK179-28034</strain>
    </source>
</reference>
<accession>A0A9D2EKU3</accession>
<dbReference type="InterPro" id="IPR001387">
    <property type="entry name" value="Cro/C1-type_HTH"/>
</dbReference>
<gene>
    <name evidence="2" type="ORF">H9968_05365</name>
</gene>
<dbReference type="GO" id="GO:0003677">
    <property type="term" value="F:DNA binding"/>
    <property type="evidence" value="ECO:0007669"/>
    <property type="project" value="InterPro"/>
</dbReference>
<reference evidence="2" key="2">
    <citation type="submission" date="2021-04" db="EMBL/GenBank/DDBJ databases">
        <authorList>
            <person name="Gilroy R."/>
        </authorList>
    </citation>
    <scope>NUCLEOTIDE SEQUENCE</scope>
    <source>
        <strain evidence="2">CHK179-28034</strain>
    </source>
</reference>
<dbReference type="EMBL" id="DXBR01000049">
    <property type="protein sequence ID" value="HIZ39348.1"/>
    <property type="molecule type" value="Genomic_DNA"/>
</dbReference>
<feature type="domain" description="HTH cro/C1-type" evidence="1">
    <location>
        <begin position="10"/>
        <end position="65"/>
    </location>
</feature>
<protein>
    <submittedName>
        <fullName evidence="2">Helix-turn-helix domain-containing protein</fullName>
    </submittedName>
</protein>
<evidence type="ECO:0000313" key="2">
    <source>
        <dbReference type="EMBL" id="HIZ39348.1"/>
    </source>
</evidence>
<name>A0A9D2EKU3_9FIRM</name>
<dbReference type="Proteomes" id="UP000824049">
    <property type="component" value="Unassembled WGS sequence"/>
</dbReference>
<dbReference type="AlphaFoldDB" id="A0A9D2EKU3"/>
<proteinExistence type="predicted"/>
<evidence type="ECO:0000313" key="3">
    <source>
        <dbReference type="Proteomes" id="UP000824049"/>
    </source>
</evidence>